<feature type="region of interest" description="Disordered" evidence="1">
    <location>
        <begin position="137"/>
        <end position="196"/>
    </location>
</feature>
<dbReference type="EMBL" id="CAJOBQ010000219">
    <property type="protein sequence ID" value="CAF4297294.1"/>
    <property type="molecule type" value="Genomic_DNA"/>
</dbReference>
<feature type="compositionally biased region" description="Basic residues" evidence="1">
    <location>
        <begin position="145"/>
        <end position="196"/>
    </location>
</feature>
<gene>
    <name evidence="2" type="ORF">TSG867_LOCUS6014</name>
</gene>
<organism evidence="2 3">
    <name type="scientific">Rotaria socialis</name>
    <dbReference type="NCBI Taxonomy" id="392032"/>
    <lineage>
        <taxon>Eukaryota</taxon>
        <taxon>Metazoa</taxon>
        <taxon>Spiralia</taxon>
        <taxon>Gnathifera</taxon>
        <taxon>Rotifera</taxon>
        <taxon>Eurotatoria</taxon>
        <taxon>Bdelloidea</taxon>
        <taxon>Philodinida</taxon>
        <taxon>Philodinidae</taxon>
        <taxon>Rotaria</taxon>
    </lineage>
</organism>
<accession>A0A820HRD5</accession>
<reference evidence="2" key="1">
    <citation type="submission" date="2021-02" db="EMBL/GenBank/DDBJ databases">
        <authorList>
            <person name="Nowell W R."/>
        </authorList>
    </citation>
    <scope>NUCLEOTIDE SEQUENCE</scope>
</reference>
<sequence>MYNQPLTKKQNILYEELTSYTTSSSNNYDSNGCIFARQCSVNAQSSNCGCCPLPNGQPRVTSCSSNSACECLLMTINGKGLCADTSIQCNRLVLCSSDNNTCLAPNTICVNNTQCNGSVCYPIEMASTLQCPPVNSTASITSTGHRPHRLQRGPHRQHRLQRGPHRRHRPRRPHRQQPQREPHRQHRLQRGPHRRH</sequence>
<dbReference type="Proteomes" id="UP000663862">
    <property type="component" value="Unassembled WGS sequence"/>
</dbReference>
<protein>
    <submittedName>
        <fullName evidence="2">Uncharacterized protein</fullName>
    </submittedName>
</protein>
<evidence type="ECO:0000313" key="2">
    <source>
        <dbReference type="EMBL" id="CAF4297294.1"/>
    </source>
</evidence>
<name>A0A820HRD5_9BILA</name>
<proteinExistence type="predicted"/>
<evidence type="ECO:0000313" key="3">
    <source>
        <dbReference type="Proteomes" id="UP000663862"/>
    </source>
</evidence>
<dbReference type="AlphaFoldDB" id="A0A820HRD5"/>
<evidence type="ECO:0000256" key="1">
    <source>
        <dbReference type="SAM" id="MobiDB-lite"/>
    </source>
</evidence>
<comment type="caution">
    <text evidence="2">The sequence shown here is derived from an EMBL/GenBank/DDBJ whole genome shotgun (WGS) entry which is preliminary data.</text>
</comment>